<reference evidence="1 2" key="1">
    <citation type="journal article" date="2017" name="Int. J. Syst. Evol. Microbiol.">
        <title>Arachidicoccus ginsenosidivorans sp. nov., with ginsenoside-converting activity isolated from ginseng cultivating soil.</title>
        <authorList>
            <person name="Siddiqi M.Z."/>
            <person name="Aslam Z."/>
            <person name="Im W.T."/>
        </authorList>
    </citation>
    <scope>NUCLEOTIDE SEQUENCE [LARGE SCALE GENOMIC DNA]</scope>
    <source>
        <strain evidence="1 2">Gsoil 809</strain>
    </source>
</reference>
<evidence type="ECO:0000313" key="1">
    <source>
        <dbReference type="EMBL" id="QEC71264.1"/>
    </source>
</evidence>
<name>A0A5B8VI92_9BACT</name>
<gene>
    <name evidence="1" type="ORF">FSB73_05815</name>
</gene>
<protein>
    <submittedName>
        <fullName evidence="1">Uncharacterized protein</fullName>
    </submittedName>
</protein>
<dbReference type="Proteomes" id="UP000321291">
    <property type="component" value="Chromosome"/>
</dbReference>
<accession>A0A5B8VI92</accession>
<dbReference type="Gene3D" id="2.60.120.620">
    <property type="entry name" value="q2cbj1_9rhob like domain"/>
    <property type="match status" value="1"/>
</dbReference>
<evidence type="ECO:0000313" key="2">
    <source>
        <dbReference type="Proteomes" id="UP000321291"/>
    </source>
</evidence>
<organism evidence="1 2">
    <name type="scientific">Arachidicoccus ginsenosidivorans</name>
    <dbReference type="NCBI Taxonomy" id="496057"/>
    <lineage>
        <taxon>Bacteria</taxon>
        <taxon>Pseudomonadati</taxon>
        <taxon>Bacteroidota</taxon>
        <taxon>Chitinophagia</taxon>
        <taxon>Chitinophagales</taxon>
        <taxon>Chitinophagaceae</taxon>
        <taxon>Arachidicoccus</taxon>
    </lineage>
</organism>
<keyword evidence="2" id="KW-1185">Reference proteome</keyword>
<proteinExistence type="predicted"/>
<dbReference type="PANTHER" id="PTHR33099">
    <property type="entry name" value="FE2OG DIOXYGENASE DOMAIN-CONTAINING PROTEIN"/>
    <property type="match status" value="1"/>
</dbReference>
<dbReference type="AlphaFoldDB" id="A0A5B8VI92"/>
<sequence>MTSIVYFRRRKQYKMDKGKEKIVDLLSGLKGAGSFVTNGHQPLKSPGIEIEGFGELAFPVNAVQTKALMEIAQKAPFGKGHDTVYDDQVRRTWEIDASQIKFLGKSWKGQLAKILEEVQKQLGIIGYKVEASLYKLLIYNKGDFFLPHRDSEKEKGMFGSLIINLPSRFTGGELVVSFGGESKVVDFAASDELENLQYAAFYADCEHEVKPITSGFRVCLAYNLIQKAGAKIAPRKTDQLSLELMKLLEAAHKKDRLEPQIILLGHQYTPENFSYETLKLNDRPKADVILKAASQAGYYAKLCLVTSYIMGAPEGGGYYEFYDEGDEEAVMEEVYDESLYIEHWAAGDCPSLYRLEIDQEALITSFPINDGDPIVKEFSGYMGNYGPDLEHWYHYGAIVLWSHQTNADKLTAQDSNTLLAWMDYFLQNPDKATSEEKAAIDTQLMEGFKQTGRKSDPENYNKLIEWVIAQKNKNFFDALQPELWASYFLKIDTKNLIELFQFLGNGPSQKLLISIGERSDKKLLEKWIELLIELDTANVLSELVAQQLEGLPENLIKTMGNAKKDKSPLNEHTLQMVMGLPGHFKLSKAWQDKTLEQLEDFTLAPYRNTVVFSSLISAQLKDAFPKKLAKRLITYLKALKEPKAPENWIRPLPEGALHGKVHKLLAGFFSDPDQQIFDYKALQANRREVEHALDRADLDIKWETIRRGSPQTLRITKTSKSFKRLHKQWELDQKQLEELQNRFG</sequence>
<dbReference type="KEGG" id="agi:FSB73_05815"/>
<dbReference type="PANTHER" id="PTHR33099:SF7">
    <property type="entry name" value="MYND-TYPE DOMAIN-CONTAINING PROTEIN"/>
    <property type="match status" value="1"/>
</dbReference>
<dbReference type="EMBL" id="CP042434">
    <property type="protein sequence ID" value="QEC71264.1"/>
    <property type="molecule type" value="Genomic_DNA"/>
</dbReference>